<feature type="transmembrane region" description="Helical" evidence="6">
    <location>
        <begin position="138"/>
        <end position="157"/>
    </location>
</feature>
<dbReference type="FunFam" id="1.20.1250.20:FF:000011">
    <property type="entry name" value="MFS multidrug transporter, putative"/>
    <property type="match status" value="1"/>
</dbReference>
<dbReference type="Proteomes" id="UP000189513">
    <property type="component" value="Unassembled WGS sequence"/>
</dbReference>
<dbReference type="PROSITE" id="PS50850">
    <property type="entry name" value="MFS"/>
    <property type="match status" value="1"/>
</dbReference>
<dbReference type="SUPFAM" id="SSF103473">
    <property type="entry name" value="MFS general substrate transporter"/>
    <property type="match status" value="1"/>
</dbReference>
<dbReference type="OMA" id="WGSTIFA"/>
<feature type="transmembrane region" description="Helical" evidence="6">
    <location>
        <begin position="347"/>
        <end position="366"/>
    </location>
</feature>
<keyword evidence="10" id="KW-1185">Reference proteome</keyword>
<dbReference type="EMBL" id="LK052914">
    <property type="protein sequence ID" value="CDR47166.1"/>
    <property type="molecule type" value="Genomic_DNA"/>
</dbReference>
<reference evidence="9" key="3">
    <citation type="submission" date="2017-01" db="EMBL/GenBank/DDBJ databases">
        <authorList>
            <person name="Mah S.A."/>
            <person name="Swanson W.J."/>
            <person name="Moy G.W."/>
            <person name="Vacquier V.D."/>
        </authorList>
    </citation>
    <scope>NUCLEOTIDE SEQUENCE [LARGE SCALE GENOMIC DNA]</scope>
    <source>
        <strain evidence="9">65</strain>
    </source>
</reference>
<feature type="transmembrane region" description="Helical" evidence="6">
    <location>
        <begin position="163"/>
        <end position="185"/>
    </location>
</feature>
<comment type="subcellular location">
    <subcellularLocation>
        <location evidence="1">Membrane</location>
        <topology evidence="1">Multi-pass membrane protein</topology>
    </subcellularLocation>
</comment>
<feature type="compositionally biased region" description="Polar residues" evidence="5">
    <location>
        <begin position="18"/>
        <end position="28"/>
    </location>
</feature>
<dbReference type="OrthoDB" id="9986881at2759"/>
<dbReference type="PANTHER" id="PTHR23502">
    <property type="entry name" value="MAJOR FACILITATOR SUPERFAMILY"/>
    <property type="match status" value="1"/>
</dbReference>
<dbReference type="Gene3D" id="1.20.1250.20">
    <property type="entry name" value="MFS general substrate transporter like domains"/>
    <property type="match status" value="1"/>
</dbReference>
<feature type="transmembrane region" description="Helical" evidence="6">
    <location>
        <begin position="480"/>
        <end position="500"/>
    </location>
</feature>
<keyword evidence="3 6" id="KW-1133">Transmembrane helix</keyword>
<evidence type="ECO:0000259" key="7">
    <source>
        <dbReference type="PROSITE" id="PS50850"/>
    </source>
</evidence>
<feature type="transmembrane region" description="Helical" evidence="6">
    <location>
        <begin position="446"/>
        <end position="468"/>
    </location>
</feature>
<dbReference type="VEuPathDB" id="FungiDB:BON22_5217"/>
<dbReference type="GO" id="GO:0022857">
    <property type="term" value="F:transmembrane transporter activity"/>
    <property type="evidence" value="ECO:0007669"/>
    <property type="project" value="InterPro"/>
</dbReference>
<keyword evidence="4 6" id="KW-0472">Membrane</keyword>
<reference evidence="8" key="1">
    <citation type="journal article" date="2014" name="Genome Announc.">
        <title>Genome sequence of the yeast Cyberlindnera fabianii (Hansenula fabianii).</title>
        <authorList>
            <person name="Freel K.C."/>
            <person name="Sarilar V."/>
            <person name="Neuveglise C."/>
            <person name="Devillers H."/>
            <person name="Friedrich A."/>
            <person name="Schacherer J."/>
        </authorList>
    </citation>
    <scope>NUCLEOTIDE SEQUENCE</scope>
    <source>
        <strain evidence="8">YJS4271</strain>
    </source>
</reference>
<sequence>MGKTEDHNLREGKIGSDDVTSSHSSNNGHEADELDEDDINFNIDEEGLLTFKPDAPLKPGNWPERRKIYHTVMYGLVTYCAQLGSTSLSASRFITLMNENFDISREVALLSNSLYILGIALGPMTFGPISEVYGRKIGVLIPFLISAVMTFATATSYNIASILIFRFFTGFFSGAPIVSSGGVLADIFPDPSVRGKYLALYALFVSIGPSCGPTFSSLLMHSRPDDDMSAWRIPLYFSGLLCIVLYLACEITLEETYQPVILARHARSMRLKNRNFTIHAPHDMWKLEFNDVVRLHLVRPFAMLFTPIVSVIVLYASYVFGVFYLIITTVPESMTMTRGWTGTITTLPNMSFFLGTWTGCFMNILFASRFARKIKENNGVVVPEERFPLLMWAAWTMPAGIFIFAWTSSSNIHWIAPCIGIYMMGIGFLITFQGCLNYLVDTYTKYAASAIAANTFMRSIFASGFPLFSKQLFENLGVHWGASLIGFIALGMLPIPYVFYKYGSSIRAKKPYKGV</sequence>
<dbReference type="InterPro" id="IPR020846">
    <property type="entry name" value="MFS_dom"/>
</dbReference>
<evidence type="ECO:0000256" key="4">
    <source>
        <dbReference type="ARBA" id="ARBA00023136"/>
    </source>
</evidence>
<accession>A0A061BB45</accession>
<feature type="transmembrane region" description="Helical" evidence="6">
    <location>
        <begin position="387"/>
        <end position="406"/>
    </location>
</feature>
<gene>
    <name evidence="9" type="ORF">BON22_5217</name>
    <name evidence="8" type="ORF">CYFA0S_29e01200g</name>
</gene>
<dbReference type="InterPro" id="IPR036259">
    <property type="entry name" value="MFS_trans_sf"/>
</dbReference>
<feature type="region of interest" description="Disordered" evidence="5">
    <location>
        <begin position="1"/>
        <end position="37"/>
    </location>
</feature>
<evidence type="ECO:0000256" key="5">
    <source>
        <dbReference type="SAM" id="MobiDB-lite"/>
    </source>
</evidence>
<dbReference type="GO" id="GO:0005886">
    <property type="term" value="C:plasma membrane"/>
    <property type="evidence" value="ECO:0007669"/>
    <property type="project" value="TreeGrafter"/>
</dbReference>
<reference evidence="10" key="2">
    <citation type="journal article" date="2017" name="Genome Announc.">
        <title>Genome sequences of Cyberlindnera fabianii 65, Pichia kudriavzevii 129, and Saccharomyces cerevisiae 131 isolated from fermented masau fruits in Zimbabwe.</title>
        <authorList>
            <person name="van Rijswijck I.M.H."/>
            <person name="Derks M.F.L."/>
            <person name="Abee T."/>
            <person name="de Ridder D."/>
            <person name="Smid E.J."/>
        </authorList>
    </citation>
    <scope>NUCLEOTIDE SEQUENCE [LARGE SCALE GENOMIC DNA]</scope>
    <source>
        <strain evidence="10">65</strain>
    </source>
</reference>
<feature type="transmembrane region" description="Helical" evidence="6">
    <location>
        <begin position="197"/>
        <end position="219"/>
    </location>
</feature>
<evidence type="ECO:0000256" key="2">
    <source>
        <dbReference type="ARBA" id="ARBA00022692"/>
    </source>
</evidence>
<feature type="transmembrane region" description="Helical" evidence="6">
    <location>
        <begin position="72"/>
        <end position="95"/>
    </location>
</feature>
<dbReference type="InterPro" id="IPR011701">
    <property type="entry name" value="MFS"/>
</dbReference>
<feature type="domain" description="Major facilitator superfamily (MFS) profile" evidence="7">
    <location>
        <begin position="70"/>
        <end position="515"/>
    </location>
</feature>
<dbReference type="Pfam" id="PF07690">
    <property type="entry name" value="MFS_1"/>
    <property type="match status" value="1"/>
</dbReference>
<name>A0A061BB45_CYBFA</name>
<feature type="transmembrane region" description="Helical" evidence="6">
    <location>
        <begin position="304"/>
        <end position="327"/>
    </location>
</feature>
<feature type="compositionally biased region" description="Basic and acidic residues" evidence="5">
    <location>
        <begin position="1"/>
        <end position="16"/>
    </location>
</feature>
<dbReference type="EMBL" id="MPUK01000015">
    <property type="protein sequence ID" value="ONH64978.1"/>
    <property type="molecule type" value="Genomic_DNA"/>
</dbReference>
<evidence type="ECO:0000313" key="8">
    <source>
        <dbReference type="EMBL" id="CDR47166.1"/>
    </source>
</evidence>
<feature type="transmembrane region" description="Helical" evidence="6">
    <location>
        <begin position="412"/>
        <end position="439"/>
    </location>
</feature>
<protein>
    <submittedName>
        <fullName evidence="8">CYFA0S29e01200g1_1</fullName>
    </submittedName>
</protein>
<evidence type="ECO:0000256" key="1">
    <source>
        <dbReference type="ARBA" id="ARBA00004141"/>
    </source>
</evidence>
<dbReference type="PANTHER" id="PTHR23502:SF190">
    <property type="entry name" value="YALI0F08063P"/>
    <property type="match status" value="1"/>
</dbReference>
<keyword evidence="2 6" id="KW-0812">Transmembrane</keyword>
<evidence type="ECO:0000313" key="9">
    <source>
        <dbReference type="EMBL" id="ONH64978.1"/>
    </source>
</evidence>
<evidence type="ECO:0000256" key="3">
    <source>
        <dbReference type="ARBA" id="ARBA00022989"/>
    </source>
</evidence>
<feature type="transmembrane region" description="Helical" evidence="6">
    <location>
        <begin position="231"/>
        <end position="249"/>
    </location>
</feature>
<dbReference type="CDD" id="cd17323">
    <property type="entry name" value="MFS_Tpo1_MDR_like"/>
    <property type="match status" value="1"/>
</dbReference>
<organism evidence="8">
    <name type="scientific">Cyberlindnera fabianii</name>
    <name type="common">Yeast</name>
    <name type="synonym">Hansenula fabianii</name>
    <dbReference type="NCBI Taxonomy" id="36022"/>
    <lineage>
        <taxon>Eukaryota</taxon>
        <taxon>Fungi</taxon>
        <taxon>Dikarya</taxon>
        <taxon>Ascomycota</taxon>
        <taxon>Saccharomycotina</taxon>
        <taxon>Saccharomycetes</taxon>
        <taxon>Phaffomycetales</taxon>
        <taxon>Phaffomycetaceae</taxon>
        <taxon>Cyberlindnera</taxon>
    </lineage>
</organism>
<dbReference type="STRING" id="36022.A0A061BB45"/>
<proteinExistence type="predicted"/>
<feature type="transmembrane region" description="Helical" evidence="6">
    <location>
        <begin position="107"/>
        <end position="126"/>
    </location>
</feature>
<evidence type="ECO:0000313" key="10">
    <source>
        <dbReference type="Proteomes" id="UP000189513"/>
    </source>
</evidence>
<evidence type="ECO:0000256" key="6">
    <source>
        <dbReference type="SAM" id="Phobius"/>
    </source>
</evidence>
<dbReference type="AlphaFoldDB" id="A0A061BB45"/>